<name>F9WUP0_TRYVY</name>
<feature type="transmembrane region" description="Helical" evidence="7">
    <location>
        <begin position="345"/>
        <end position="368"/>
    </location>
</feature>
<sequence length="437" mass="48073">MLFGFTSASEVYVYVTCIILGIAILTPLKCLVSAPRFMVDYYKYVSGDPDAKPTPPIFWANILTFYSAVSLVTQILFAPTVLTRTVRRLSLSTRFTLAITSMMIEIVAVLFMPVVKVTQTVAIVVFFIVIILSGIGKSHMEATTYTLVSSMPSKFMSAAMFGCSFSGVITSVLQCVIKGSMENTYESVLKQSYIYFSLGLVIMTVALIMAHSLRYISYAQENVAEYRMMKQANSDEGGCHNDTDGENEPVAKMEEENDVDEEAGMTTAEQLTATPVLPVLKKIHLMMTTCFISFFVTLFIFPSLVLPIDRDHNWFGTLAILCYNFGDAAGRFGTTFKCIWPSRRVLLILTLSRFLFIVPIFLCVFKYIPGHAVPYILMFLVGLTNYTGTLSMVYGPITPGLVTAGQKLMAGQLMGISLLAGASFASLIAIGVAYALP</sequence>
<feature type="transmembrane region" description="Helical" evidence="7">
    <location>
        <begin position="155"/>
        <end position="173"/>
    </location>
</feature>
<dbReference type="GO" id="GO:0005337">
    <property type="term" value="F:nucleoside transmembrane transporter activity"/>
    <property type="evidence" value="ECO:0007669"/>
    <property type="project" value="InterPro"/>
</dbReference>
<dbReference type="PANTHER" id="PTHR10332:SF10">
    <property type="entry name" value="EQUILIBRATIVE NUCLEOSIDE TRANSPORTER 4"/>
    <property type="match status" value="1"/>
</dbReference>
<dbReference type="SUPFAM" id="SSF103473">
    <property type="entry name" value="MFS general substrate transporter"/>
    <property type="match status" value="1"/>
</dbReference>
<keyword evidence="9" id="KW-1185">Reference proteome</keyword>
<organism evidence="8 9">
    <name type="scientific">Trypanosoma vivax (strain Y486)</name>
    <dbReference type="NCBI Taxonomy" id="1055687"/>
    <lineage>
        <taxon>Eukaryota</taxon>
        <taxon>Discoba</taxon>
        <taxon>Euglenozoa</taxon>
        <taxon>Kinetoplastea</taxon>
        <taxon>Metakinetoplastina</taxon>
        <taxon>Trypanosomatida</taxon>
        <taxon>Trypanosomatidae</taxon>
        <taxon>Trypanosoma</taxon>
        <taxon>Duttonella</taxon>
    </lineage>
</organism>
<reference evidence="8 9" key="1">
    <citation type="journal article" date="2012" name="Proc. Natl. Acad. Sci. U.S.A.">
        <title>Antigenic diversity is generated by distinct evolutionary mechanisms in African trypanosome species.</title>
        <authorList>
            <person name="Jackson A.P."/>
            <person name="Berry A."/>
            <person name="Aslett M."/>
            <person name="Allison H.C."/>
            <person name="Burton P."/>
            <person name="Vavrova-Anderson J."/>
            <person name="Brown R."/>
            <person name="Browne H."/>
            <person name="Corton N."/>
            <person name="Hauser H."/>
            <person name="Gamble J."/>
            <person name="Gilderthorp R."/>
            <person name="Marcello L."/>
            <person name="McQuillan J."/>
            <person name="Otto T.D."/>
            <person name="Quail M.A."/>
            <person name="Sanders M.J."/>
            <person name="van Tonder A."/>
            <person name="Ginger M.L."/>
            <person name="Field M.C."/>
            <person name="Barry J.D."/>
            <person name="Hertz-Fowler C."/>
            <person name="Berriman M."/>
        </authorList>
    </citation>
    <scope>NUCLEOTIDE SEQUENCE</scope>
    <source>
        <strain evidence="8 9">Y486</strain>
    </source>
</reference>
<feature type="transmembrane region" description="Helical" evidence="7">
    <location>
        <begin position="374"/>
        <end position="395"/>
    </location>
</feature>
<feature type="transmembrane region" description="Helical" evidence="7">
    <location>
        <begin position="117"/>
        <end position="135"/>
    </location>
</feature>
<evidence type="ECO:0000256" key="1">
    <source>
        <dbReference type="ARBA" id="ARBA00004141"/>
    </source>
</evidence>
<dbReference type="InterPro" id="IPR002259">
    <property type="entry name" value="Eqnu_transpt"/>
</dbReference>
<accession>F9WUP0</accession>
<evidence type="ECO:0000256" key="2">
    <source>
        <dbReference type="ARBA" id="ARBA00007965"/>
    </source>
</evidence>
<dbReference type="VEuPathDB" id="TriTrypDB:TvY486_0041960"/>
<evidence type="ECO:0000256" key="4">
    <source>
        <dbReference type="ARBA" id="ARBA00022692"/>
    </source>
</evidence>
<dbReference type="InterPro" id="IPR036259">
    <property type="entry name" value="MFS_trans_sf"/>
</dbReference>
<dbReference type="AlphaFoldDB" id="F9WUP0"/>
<evidence type="ECO:0000313" key="9">
    <source>
        <dbReference type="Proteomes" id="UP000009027"/>
    </source>
</evidence>
<evidence type="ECO:0000256" key="6">
    <source>
        <dbReference type="ARBA" id="ARBA00023136"/>
    </source>
</evidence>
<comment type="similarity">
    <text evidence="2">Belongs to the SLC29A/ENT transporter (TC 2.A.57) family.</text>
</comment>
<feature type="transmembrane region" description="Helical" evidence="7">
    <location>
        <begin position="285"/>
        <end position="308"/>
    </location>
</feature>
<protein>
    <submittedName>
        <fullName evidence="8">Nucleobase transporter, putative</fullName>
    </submittedName>
</protein>
<comment type="subcellular location">
    <subcellularLocation>
        <location evidence="1">Membrane</location>
        <topology evidence="1">Multi-pass membrane protein</topology>
    </subcellularLocation>
</comment>
<keyword evidence="4 7" id="KW-0812">Transmembrane</keyword>
<evidence type="ECO:0000256" key="5">
    <source>
        <dbReference type="ARBA" id="ARBA00022989"/>
    </source>
</evidence>
<feature type="transmembrane region" description="Helical" evidence="7">
    <location>
        <begin position="416"/>
        <end position="436"/>
    </location>
</feature>
<dbReference type="Pfam" id="PF01733">
    <property type="entry name" value="Nucleoside_tran"/>
    <property type="match status" value="1"/>
</dbReference>
<keyword evidence="3" id="KW-0813">Transport</keyword>
<evidence type="ECO:0000256" key="3">
    <source>
        <dbReference type="ARBA" id="ARBA00022448"/>
    </source>
</evidence>
<feature type="transmembrane region" description="Helical" evidence="7">
    <location>
        <begin position="57"/>
        <end position="79"/>
    </location>
</feature>
<feature type="transmembrane region" description="Helical" evidence="7">
    <location>
        <begin position="91"/>
        <end position="111"/>
    </location>
</feature>
<keyword evidence="6 7" id="KW-0472">Membrane</keyword>
<feature type="transmembrane region" description="Helical" evidence="7">
    <location>
        <begin position="12"/>
        <end position="37"/>
    </location>
</feature>
<dbReference type="GO" id="GO:0005886">
    <property type="term" value="C:plasma membrane"/>
    <property type="evidence" value="ECO:0007669"/>
    <property type="project" value="TreeGrafter"/>
</dbReference>
<gene>
    <name evidence="8" type="ORF">TvY486_0041960</name>
</gene>
<feature type="transmembrane region" description="Helical" evidence="7">
    <location>
        <begin position="193"/>
        <end position="210"/>
    </location>
</feature>
<dbReference type="PANTHER" id="PTHR10332">
    <property type="entry name" value="EQUILIBRATIVE NUCLEOSIDE TRANSPORTER"/>
    <property type="match status" value="1"/>
</dbReference>
<keyword evidence="5 7" id="KW-1133">Transmembrane helix</keyword>
<dbReference type="Proteomes" id="UP000009027">
    <property type="component" value="Unassembled WGS sequence"/>
</dbReference>
<dbReference type="EMBL" id="CAEX01007399">
    <property type="protein sequence ID" value="CCD21289.1"/>
    <property type="molecule type" value="Genomic_DNA"/>
</dbReference>
<proteinExistence type="inferred from homology"/>
<evidence type="ECO:0000313" key="8">
    <source>
        <dbReference type="EMBL" id="CCD21289.1"/>
    </source>
</evidence>
<evidence type="ECO:0000256" key="7">
    <source>
        <dbReference type="SAM" id="Phobius"/>
    </source>
</evidence>